<keyword evidence="3" id="KW-0832">Ubl conjugation</keyword>
<feature type="region of interest" description="Disordered" evidence="4">
    <location>
        <begin position="14"/>
        <end position="104"/>
    </location>
</feature>
<evidence type="ECO:0000256" key="2">
    <source>
        <dbReference type="ARBA" id="ARBA00022553"/>
    </source>
</evidence>
<dbReference type="AlphaFoldDB" id="A0A9U8DWP1"/>
<dbReference type="OrthoDB" id="10038493at2759"/>
<evidence type="ECO:0000256" key="4">
    <source>
        <dbReference type="SAM" id="MobiDB-lite"/>
    </source>
</evidence>
<reference evidence="7" key="1">
    <citation type="submission" date="2025-08" db="UniProtKB">
        <authorList>
            <consortium name="RefSeq"/>
        </authorList>
    </citation>
    <scope>IDENTIFICATION</scope>
</reference>
<dbReference type="GeneID" id="106052657"/>
<dbReference type="PANTHER" id="PTHR46963:SF4">
    <property type="entry name" value="HYPOTHETICAL PROTEIN MGC115716"/>
    <property type="match status" value="1"/>
</dbReference>
<dbReference type="PANTHER" id="PTHR46963">
    <property type="entry name" value="SIMILAR TO RIKEN CDNA E130308A19"/>
    <property type="match status" value="1"/>
</dbReference>
<proteinExistence type="predicted"/>
<feature type="compositionally biased region" description="Basic and acidic residues" evidence="4">
    <location>
        <begin position="34"/>
        <end position="52"/>
    </location>
</feature>
<evidence type="ECO:0000259" key="5">
    <source>
        <dbReference type="Pfam" id="PF12012"/>
    </source>
</evidence>
<feature type="compositionally biased region" description="Basic and acidic residues" evidence="4">
    <location>
        <begin position="533"/>
        <end position="562"/>
    </location>
</feature>
<feature type="region of interest" description="Disordered" evidence="4">
    <location>
        <begin position="523"/>
        <end position="562"/>
    </location>
</feature>
<feature type="region of interest" description="Disordered" evidence="4">
    <location>
        <begin position="585"/>
        <end position="664"/>
    </location>
</feature>
<feature type="compositionally biased region" description="Low complexity" evidence="4">
    <location>
        <begin position="850"/>
        <end position="861"/>
    </location>
</feature>
<organism evidence="6 7">
    <name type="scientific">Biomphalaria glabrata</name>
    <name type="common">Bloodfluke planorb</name>
    <name type="synonym">Freshwater snail</name>
    <dbReference type="NCBI Taxonomy" id="6526"/>
    <lineage>
        <taxon>Eukaryota</taxon>
        <taxon>Metazoa</taxon>
        <taxon>Spiralia</taxon>
        <taxon>Lophotrochozoa</taxon>
        <taxon>Mollusca</taxon>
        <taxon>Gastropoda</taxon>
        <taxon>Heterobranchia</taxon>
        <taxon>Euthyneura</taxon>
        <taxon>Panpulmonata</taxon>
        <taxon>Hygrophila</taxon>
        <taxon>Lymnaeoidea</taxon>
        <taxon>Planorbidae</taxon>
        <taxon>Biomphalaria</taxon>
    </lineage>
</organism>
<feature type="region of interest" description="Disordered" evidence="4">
    <location>
        <begin position="787"/>
        <end position="809"/>
    </location>
</feature>
<gene>
    <name evidence="7" type="primary">LOC106052657</name>
</gene>
<evidence type="ECO:0000256" key="3">
    <source>
        <dbReference type="ARBA" id="ARBA00022843"/>
    </source>
</evidence>
<feature type="region of interest" description="Disordered" evidence="4">
    <location>
        <begin position="827"/>
        <end position="864"/>
    </location>
</feature>
<dbReference type="Pfam" id="PF12012">
    <property type="entry name" value="DUF3504"/>
    <property type="match status" value="1"/>
</dbReference>
<evidence type="ECO:0000313" key="6">
    <source>
        <dbReference type="Proteomes" id="UP001165740"/>
    </source>
</evidence>
<evidence type="ECO:0000313" key="7">
    <source>
        <dbReference type="RefSeq" id="XP_013063540.2"/>
    </source>
</evidence>
<feature type="compositionally biased region" description="Basic and acidic residues" evidence="4">
    <location>
        <begin position="646"/>
        <end position="663"/>
    </location>
</feature>
<keyword evidence="6" id="KW-1185">Reference proteome</keyword>
<sequence length="967" mass="106801">MEALNANYLHADEICGSKKNVSERNQSNNDEIAEDKKNDNEDNDNNRNKDVPFSDITDDCQESHDESVSGGSESDLTGISDEAVSSKHCSNDNSALLDHNHHNGPVFPARHRDLQLAFSHSSVDAVGLSSATNLNDDQSTHAMKKAILSYIDKVEDKSITSNSKTLKRSSSVLSSQESNFTGISLSNNSVSNSSSNLENISKGVGEADNEILPPLNASLFNCQFQTPSWIDDPLIGVPASAMENKNTHRKTGADMRILTAYMRSLNEMRLPEAIPPNDLDKYLSSFFLVVRKADGSEYEPCSLRAMLASIERYLRFKNYPLSLTRDSAFSNMRNVLKLKQQTLRSIGKGQKTPSEVSPSTLAREGKIAHLFKSQEMGPYTPSSVVFTLCFYFCMYLRLRKSTENKKLLWGDIVLCKDDNGREFLTFSSQMLRRTQSSSKLNLKQRIFRVWADPSCPEKDPVTIYKFYAQKRPTSMNTNFAPFYLGINVLYPTQGQLWYRPAAMGINKLNEMVRQIRDITGVRSTSDFNSELNMADRHPPDPDGQEEHSPLHDMTDRQEAECEVKMEAADEGNEDEGNYNLAVDFSQDQRDPPLDCSQHNGEGTSSVHQLGGGLLSNAHSDEDNSNDSSSQHSFPSNINGDASQDVRNGKDNDKEIDLTQRRSPEFPLNCSTKKRSYTGSDALYQFFYPGAGLSDILSVDDAKQHLMSVVKKMDLRDIMEFEQWLKRVKFIADPHSGEVVCKEEEPMNVRANTIPSSQGASITLNISLTPQAMQGDGPITVTALTSIPSEQQRNSSSSKPSNQQSKNYSSLKQSSAFPLVGLPHGLVGSAAGQSSPDKPLDLVTSPVNRNTKSSTSSYQSKTSRLHGGNGIFPSMASGSSSTSFDSSLAKRLRMSAEQAEAYTSASIMASLSSANLVSERLRLQLMQAGLRMGEYGLDAHTAGLMEMASTEALRSQLLQHYGIKSEPK</sequence>
<dbReference type="OMA" id="WIDDPLI"/>
<dbReference type="InterPro" id="IPR021893">
    <property type="entry name" value="ZMYM2-like_C"/>
</dbReference>
<feature type="compositionally biased region" description="Low complexity" evidence="4">
    <location>
        <begin position="625"/>
        <end position="636"/>
    </location>
</feature>
<accession>A0A9U8DWP1</accession>
<protein>
    <submittedName>
        <fullName evidence="7">Uncharacterized protein LOC106052657</fullName>
    </submittedName>
</protein>
<evidence type="ECO:0000256" key="1">
    <source>
        <dbReference type="ARBA" id="ARBA00022499"/>
    </source>
</evidence>
<dbReference type="Proteomes" id="UP001165740">
    <property type="component" value="Chromosome 6"/>
</dbReference>
<dbReference type="RefSeq" id="XP_013063540.2">
    <property type="nucleotide sequence ID" value="XM_013208086.2"/>
</dbReference>
<dbReference type="InterPro" id="IPR042838">
    <property type="entry name" value="KIAA1958"/>
</dbReference>
<dbReference type="KEGG" id="bgt:106052657"/>
<keyword evidence="1" id="KW-1017">Isopeptide bond</keyword>
<feature type="compositionally biased region" description="Polar residues" evidence="4">
    <location>
        <begin position="596"/>
        <end position="607"/>
    </location>
</feature>
<keyword evidence="2" id="KW-0597">Phosphoprotein</keyword>
<feature type="domain" description="ZMYM2-like/QRICH1 C-terminal" evidence="5">
    <location>
        <begin position="369"/>
        <end position="515"/>
    </location>
</feature>
<name>A0A9U8DWP1_BIOGL</name>